<dbReference type="Proteomes" id="UP000307000">
    <property type="component" value="Chromosome"/>
</dbReference>
<sequence length="306" mass="32947">MINPVHLRTLLEVIAHRSFATAAARLGYTASAVSQQMTALERAAGTTLFLRGARSITPTPAALRMVRHAKRVLTDIDALMADVATAEADTSEREEIRVGIFPSLAAYALPQLLAAEDWPALGINLRLWIGEPQQTVAGLGAGGDLDLALIFQVGPGGLSWPANLSRTWLGDDQFRVVIPASWPMSDDSTLSLDQLAQWPWIMHHPGASDATLIARLFASYNIHPQVAAYCDDFEASLNLVAAGFGAALVPDLAMARAPEGLRLVDAPEIRLARSIFALMPDQAAKPKASLVLDRLAQVLDRHPTVR</sequence>
<dbReference type="GO" id="GO:0000976">
    <property type="term" value="F:transcription cis-regulatory region binding"/>
    <property type="evidence" value="ECO:0007669"/>
    <property type="project" value="TreeGrafter"/>
</dbReference>
<dbReference type="Gene3D" id="3.40.190.290">
    <property type="match status" value="1"/>
</dbReference>
<protein>
    <submittedName>
        <fullName evidence="6">HTH-type transcriptional regulator BenM</fullName>
    </submittedName>
</protein>
<dbReference type="Pfam" id="PF00126">
    <property type="entry name" value="HTH_1"/>
    <property type="match status" value="1"/>
</dbReference>
<evidence type="ECO:0000256" key="3">
    <source>
        <dbReference type="ARBA" id="ARBA00023125"/>
    </source>
</evidence>
<keyword evidence="2" id="KW-0805">Transcription regulation</keyword>
<accession>A0A5B7WWY8</accession>
<dbReference type="KEGG" id="gcr:GcLGCM259_2722"/>
<dbReference type="PANTHER" id="PTHR30126:SF39">
    <property type="entry name" value="HTH-TYPE TRANSCRIPTIONAL REGULATOR CYSL"/>
    <property type="match status" value="1"/>
</dbReference>
<dbReference type="InterPro" id="IPR036390">
    <property type="entry name" value="WH_DNA-bd_sf"/>
</dbReference>
<dbReference type="PROSITE" id="PS50931">
    <property type="entry name" value="HTH_LYSR"/>
    <property type="match status" value="1"/>
</dbReference>
<dbReference type="InterPro" id="IPR005119">
    <property type="entry name" value="LysR_subst-bd"/>
</dbReference>
<evidence type="ECO:0000256" key="4">
    <source>
        <dbReference type="ARBA" id="ARBA00023163"/>
    </source>
</evidence>
<evidence type="ECO:0000256" key="2">
    <source>
        <dbReference type="ARBA" id="ARBA00023015"/>
    </source>
</evidence>
<keyword evidence="4" id="KW-0804">Transcription</keyword>
<dbReference type="SUPFAM" id="SSF53850">
    <property type="entry name" value="Periplasmic binding protein-like II"/>
    <property type="match status" value="1"/>
</dbReference>
<dbReference type="InterPro" id="IPR036388">
    <property type="entry name" value="WH-like_DNA-bd_sf"/>
</dbReference>
<dbReference type="EMBL" id="CP034412">
    <property type="protein sequence ID" value="QCY48429.1"/>
    <property type="molecule type" value="Genomic_DNA"/>
</dbReference>
<dbReference type="RefSeq" id="WP_138176085.1">
    <property type="nucleotide sequence ID" value="NZ_BAAAGL010000026.1"/>
</dbReference>
<keyword evidence="3" id="KW-0238">DNA-binding</keyword>
<dbReference type="Gene3D" id="1.10.10.10">
    <property type="entry name" value="Winged helix-like DNA-binding domain superfamily/Winged helix DNA-binding domain"/>
    <property type="match status" value="1"/>
</dbReference>
<dbReference type="AlphaFoldDB" id="A0A5B7WWY8"/>
<evidence type="ECO:0000313" key="6">
    <source>
        <dbReference type="EMBL" id="QCY48429.1"/>
    </source>
</evidence>
<evidence type="ECO:0000259" key="5">
    <source>
        <dbReference type="PROSITE" id="PS50931"/>
    </source>
</evidence>
<evidence type="ECO:0000313" key="7">
    <source>
        <dbReference type="Proteomes" id="UP000307000"/>
    </source>
</evidence>
<proteinExistence type="inferred from homology"/>
<dbReference type="SUPFAM" id="SSF46785">
    <property type="entry name" value="Winged helix' DNA-binding domain"/>
    <property type="match status" value="1"/>
</dbReference>
<dbReference type="GO" id="GO:0003700">
    <property type="term" value="F:DNA-binding transcription factor activity"/>
    <property type="evidence" value="ECO:0007669"/>
    <property type="project" value="InterPro"/>
</dbReference>
<name>A0A5B7WWY8_9MICC</name>
<dbReference type="InterPro" id="IPR000847">
    <property type="entry name" value="LysR_HTH_N"/>
</dbReference>
<feature type="domain" description="HTH lysR-type" evidence="5">
    <location>
        <begin position="2"/>
        <end position="59"/>
    </location>
</feature>
<dbReference type="Pfam" id="PF03466">
    <property type="entry name" value="LysR_substrate"/>
    <property type="match status" value="1"/>
</dbReference>
<dbReference type="PANTHER" id="PTHR30126">
    <property type="entry name" value="HTH-TYPE TRANSCRIPTIONAL REGULATOR"/>
    <property type="match status" value="1"/>
</dbReference>
<organism evidence="6 7">
    <name type="scientific">Glutamicibacter creatinolyticus</name>
    <dbReference type="NCBI Taxonomy" id="162496"/>
    <lineage>
        <taxon>Bacteria</taxon>
        <taxon>Bacillati</taxon>
        <taxon>Actinomycetota</taxon>
        <taxon>Actinomycetes</taxon>
        <taxon>Micrococcales</taxon>
        <taxon>Micrococcaceae</taxon>
        <taxon>Glutamicibacter</taxon>
    </lineage>
</organism>
<gene>
    <name evidence="6" type="ORF">GcLGCM259_2722</name>
</gene>
<reference evidence="6 7" key="1">
    <citation type="submission" date="2018-12" db="EMBL/GenBank/DDBJ databases">
        <title>Complete Genome Sequence of Glutamicibacter creatinolyticus strain LGCM259,isolated from an abscess of a 12-year-old mare in Italy.</title>
        <authorList>
            <person name="Santos R.G."/>
            <person name="Silva A.L."/>
            <person name="Seyffert N."/>
            <person name="Castro T.L.P."/>
            <person name="Attili A.R."/>
            <person name="Rifici C."/>
            <person name="Mazzullo G."/>
            <person name="Brenig B."/>
            <person name="Venanzi F."/>
            <person name="Azevedo V."/>
        </authorList>
    </citation>
    <scope>NUCLEOTIDE SEQUENCE [LARGE SCALE GENOMIC DNA]</scope>
    <source>
        <strain evidence="6 7">LGCM 259</strain>
    </source>
</reference>
<evidence type="ECO:0000256" key="1">
    <source>
        <dbReference type="ARBA" id="ARBA00009437"/>
    </source>
</evidence>
<comment type="similarity">
    <text evidence="1">Belongs to the LysR transcriptional regulatory family.</text>
</comment>
<keyword evidence="7" id="KW-1185">Reference proteome</keyword>